<evidence type="ECO:0000256" key="1">
    <source>
        <dbReference type="SAM" id="MobiDB-lite"/>
    </source>
</evidence>
<dbReference type="EMBL" id="LSSM01000218">
    <property type="protein sequence ID" value="OMJ29658.1"/>
    <property type="molecule type" value="Genomic_DNA"/>
</dbReference>
<feature type="region of interest" description="Disordered" evidence="1">
    <location>
        <begin position="288"/>
        <end position="321"/>
    </location>
</feature>
<feature type="region of interest" description="Disordered" evidence="1">
    <location>
        <begin position="459"/>
        <end position="516"/>
    </location>
</feature>
<accession>A0A1R1YRY4</accession>
<feature type="region of interest" description="Disordered" evidence="1">
    <location>
        <begin position="111"/>
        <end position="142"/>
    </location>
</feature>
<evidence type="ECO:0000313" key="3">
    <source>
        <dbReference type="EMBL" id="OMJ29658.1"/>
    </source>
</evidence>
<dbReference type="InterPro" id="IPR022040">
    <property type="entry name" value="MKT1_N"/>
</dbReference>
<dbReference type="Pfam" id="PF12247">
    <property type="entry name" value="MKT1_N"/>
    <property type="match status" value="1"/>
</dbReference>
<evidence type="ECO:0000313" key="4">
    <source>
        <dbReference type="Proteomes" id="UP000187429"/>
    </source>
</evidence>
<gene>
    <name evidence="3" type="ORF">AYI69_g825</name>
</gene>
<keyword evidence="4" id="KW-1185">Reference proteome</keyword>
<feature type="compositionally biased region" description="Polar residues" evidence="1">
    <location>
        <begin position="492"/>
        <end position="503"/>
    </location>
</feature>
<sequence length="516" mass="56285">MYEDGIVRPLNIESCPNDLHLVIGHALPPQIYQLLSIGLIDTLILNSLLTGKLYEDVPTYLSDSLEYKRLVQEFATPVYTRSLALITPHLHAFYRNKSVHLHSFFKKIPTDSSETAPLSLSNKANSAPKKFQPPSSLNSSADQKVWSLDHPEAAVGCDRVPGVYNYLKTKHAVKAYSSGKMSELALDVVIPVIIKPEVVSQHNGNIGWIESIINFDNWVDDSKLKDSLYNTGEIRVEDVKQLEAVLWLTALRHFGLVPSIKYDINNMLTTAGSIVDTAGHKLAALSSKLSDGNKSSSGLSGRPPAGKQHPPQGKRKASSPGLGGLKVGKVEYDLSNVVLVSLILAKMGCLGGSRVAISMPELSKGGVGSASAEVKGIKGGGIVGDEARKAVDFGDVKEWSEAGFFERMYALPLGIGKVGAGVARQEEGASGRGKLLWQRAARQLRAVWARWDERGVWHGAEQRPDRDEGKSVEKQRHYQPARQVYWREGEEQGTNCGAGSSAQERPRLPAHLCTEQ</sequence>
<dbReference type="OrthoDB" id="5584471at2759"/>
<dbReference type="Proteomes" id="UP000187429">
    <property type="component" value="Unassembled WGS sequence"/>
</dbReference>
<reference evidence="4" key="1">
    <citation type="submission" date="2017-01" db="EMBL/GenBank/DDBJ databases">
        <authorList>
            <person name="Wang Y."/>
            <person name="White M."/>
            <person name="Kvist S."/>
            <person name="Moncalvo J.-M."/>
        </authorList>
    </citation>
    <scope>NUCLEOTIDE SEQUENCE [LARGE SCALE GENOMIC DNA]</scope>
    <source>
        <strain evidence="4">ID-206-W2</strain>
    </source>
</reference>
<feature type="compositionally biased region" description="Polar residues" evidence="1">
    <location>
        <begin position="133"/>
        <end position="142"/>
    </location>
</feature>
<protein>
    <recommendedName>
        <fullName evidence="2">Post-transcriptional regulator MKT1 N-terminal domain-containing protein</fullName>
    </recommendedName>
</protein>
<proteinExistence type="predicted"/>
<name>A0A1R1YRY4_9FUNG</name>
<dbReference type="AlphaFoldDB" id="A0A1R1YRY4"/>
<evidence type="ECO:0000259" key="2">
    <source>
        <dbReference type="Pfam" id="PF12247"/>
    </source>
</evidence>
<organism evidence="3 4">
    <name type="scientific">Smittium culicis</name>
    <dbReference type="NCBI Taxonomy" id="133412"/>
    <lineage>
        <taxon>Eukaryota</taxon>
        <taxon>Fungi</taxon>
        <taxon>Fungi incertae sedis</taxon>
        <taxon>Zoopagomycota</taxon>
        <taxon>Kickxellomycotina</taxon>
        <taxon>Harpellomycetes</taxon>
        <taxon>Harpellales</taxon>
        <taxon>Legeriomycetaceae</taxon>
        <taxon>Smittium</taxon>
    </lineage>
</organism>
<feature type="compositionally biased region" description="Basic and acidic residues" evidence="1">
    <location>
        <begin position="459"/>
        <end position="476"/>
    </location>
</feature>
<feature type="compositionally biased region" description="Low complexity" evidence="1">
    <location>
        <begin position="288"/>
        <end position="301"/>
    </location>
</feature>
<feature type="domain" description="Post-transcriptional regulator MKT1 N-terminal" evidence="2">
    <location>
        <begin position="16"/>
        <end position="105"/>
    </location>
</feature>
<comment type="caution">
    <text evidence="3">The sequence shown here is derived from an EMBL/GenBank/DDBJ whole genome shotgun (WGS) entry which is preliminary data.</text>
</comment>
<feature type="compositionally biased region" description="Polar residues" evidence="1">
    <location>
        <begin position="111"/>
        <end position="125"/>
    </location>
</feature>